<keyword evidence="18" id="KW-1185">Reference proteome</keyword>
<keyword evidence="8" id="KW-0653">Protein transport</keyword>
<dbReference type="FunFam" id="3.40.50.300:FF:000695">
    <property type="entry name" value="Flagellar biosynthesis regulator FlhF"/>
    <property type="match status" value="1"/>
</dbReference>
<protein>
    <recommendedName>
        <fullName evidence="3 13">Flagellar biosynthesis protein FlhF</fullName>
    </recommendedName>
</protein>
<dbReference type="GO" id="GO:0005886">
    <property type="term" value="C:plasma membrane"/>
    <property type="evidence" value="ECO:0007669"/>
    <property type="project" value="UniProtKB-SubCell"/>
</dbReference>
<dbReference type="EMBL" id="CP046056">
    <property type="protein sequence ID" value="QQD24678.1"/>
    <property type="molecule type" value="Genomic_DNA"/>
</dbReference>
<comment type="function">
    <text evidence="12">Necessary for flagellar biosynthesis. May be involved in translocation of the flagellum.</text>
</comment>
<feature type="compositionally biased region" description="Basic and acidic residues" evidence="14">
    <location>
        <begin position="78"/>
        <end position="94"/>
    </location>
</feature>
<organism evidence="17 18">
    <name type="scientific">Venatoribacter cucullus</name>
    <dbReference type="NCBI Taxonomy" id="2661630"/>
    <lineage>
        <taxon>Bacteria</taxon>
        <taxon>Pseudomonadati</taxon>
        <taxon>Pseudomonadota</taxon>
        <taxon>Gammaproteobacteria</taxon>
        <taxon>Oceanospirillales</taxon>
        <taxon>Oceanospirillaceae</taxon>
        <taxon>Venatoribacter</taxon>
    </lineage>
</organism>
<evidence type="ECO:0000256" key="7">
    <source>
        <dbReference type="ARBA" id="ARBA00022795"/>
    </source>
</evidence>
<dbReference type="GO" id="GO:0044781">
    <property type="term" value="P:bacterial-type flagellum organization"/>
    <property type="evidence" value="ECO:0007669"/>
    <property type="project" value="UniProtKB-UniRule"/>
</dbReference>
<dbReference type="AlphaFoldDB" id="A0A9X7UXD8"/>
<dbReference type="InterPro" id="IPR020006">
    <property type="entry name" value="FlhF"/>
</dbReference>
<evidence type="ECO:0000256" key="12">
    <source>
        <dbReference type="ARBA" id="ARBA00025337"/>
    </source>
</evidence>
<dbReference type="NCBIfam" id="TIGR03499">
    <property type="entry name" value="FlhF"/>
    <property type="match status" value="1"/>
</dbReference>
<keyword evidence="17" id="KW-0969">Cilium</keyword>
<keyword evidence="11" id="KW-1006">Bacterial flagellum protein export</keyword>
<dbReference type="SUPFAM" id="SSF52540">
    <property type="entry name" value="P-loop containing nucleoside triphosphate hydrolases"/>
    <property type="match status" value="2"/>
</dbReference>
<keyword evidence="17" id="KW-0282">Flagellum</keyword>
<gene>
    <name evidence="17" type="primary">flhF</name>
    <name evidence="17" type="ORF">GJQ55_09495</name>
</gene>
<evidence type="ECO:0000256" key="13">
    <source>
        <dbReference type="NCBIfam" id="TIGR03499"/>
    </source>
</evidence>
<evidence type="ECO:0000256" key="5">
    <source>
        <dbReference type="ARBA" id="ARBA00022475"/>
    </source>
</evidence>
<feature type="domain" description="SRP54-type proteins GTP-binding" evidence="16">
    <location>
        <begin position="257"/>
        <end position="449"/>
    </location>
</feature>
<evidence type="ECO:0000259" key="16">
    <source>
        <dbReference type="SMART" id="SM00962"/>
    </source>
</evidence>
<keyword evidence="7" id="KW-1005">Bacterial flagellum biogenesis</keyword>
<dbReference type="GO" id="GO:0005525">
    <property type="term" value="F:GTP binding"/>
    <property type="evidence" value="ECO:0007669"/>
    <property type="project" value="UniProtKB-UniRule"/>
</dbReference>
<keyword evidence="9" id="KW-0342">GTP-binding</keyword>
<dbReference type="CDD" id="cd17873">
    <property type="entry name" value="FlhF"/>
    <property type="match status" value="1"/>
</dbReference>
<dbReference type="Proteomes" id="UP000596074">
    <property type="component" value="Chromosome"/>
</dbReference>
<keyword evidence="5" id="KW-1003">Cell membrane</keyword>
<evidence type="ECO:0000313" key="17">
    <source>
        <dbReference type="EMBL" id="QQD24678.1"/>
    </source>
</evidence>
<dbReference type="GO" id="GO:0003924">
    <property type="term" value="F:GTPase activity"/>
    <property type="evidence" value="ECO:0007669"/>
    <property type="project" value="UniProtKB-UniRule"/>
</dbReference>
<dbReference type="SMART" id="SM00382">
    <property type="entry name" value="AAA"/>
    <property type="match status" value="1"/>
</dbReference>
<comment type="similarity">
    <text evidence="2">Belongs to the GTP-binding SRP family.</text>
</comment>
<dbReference type="InterPro" id="IPR003593">
    <property type="entry name" value="AAA+_ATPase"/>
</dbReference>
<dbReference type="SMART" id="SM00962">
    <property type="entry name" value="SRP54"/>
    <property type="match status" value="1"/>
</dbReference>
<evidence type="ECO:0000256" key="1">
    <source>
        <dbReference type="ARBA" id="ARBA00004413"/>
    </source>
</evidence>
<evidence type="ECO:0000256" key="11">
    <source>
        <dbReference type="ARBA" id="ARBA00023225"/>
    </source>
</evidence>
<dbReference type="Gene3D" id="3.40.50.300">
    <property type="entry name" value="P-loop containing nucleotide triphosphate hydrolases"/>
    <property type="match status" value="1"/>
</dbReference>
<dbReference type="PANTHER" id="PTHR43134">
    <property type="entry name" value="SIGNAL RECOGNITION PARTICLE RECEPTOR SUBUNIT ALPHA"/>
    <property type="match status" value="1"/>
</dbReference>
<evidence type="ECO:0000256" key="4">
    <source>
        <dbReference type="ARBA" id="ARBA00022448"/>
    </source>
</evidence>
<name>A0A9X7UXD8_9GAMM</name>
<feature type="compositionally biased region" description="Low complexity" evidence="14">
    <location>
        <begin position="120"/>
        <end position="143"/>
    </location>
</feature>
<feature type="domain" description="AAA+ ATPase" evidence="15">
    <location>
        <begin position="256"/>
        <end position="426"/>
    </location>
</feature>
<keyword evidence="6" id="KW-0547">Nucleotide-binding</keyword>
<evidence type="ECO:0000313" key="18">
    <source>
        <dbReference type="Proteomes" id="UP000596074"/>
    </source>
</evidence>
<dbReference type="InterPro" id="IPR000897">
    <property type="entry name" value="SRP54_GTPase_dom"/>
</dbReference>
<dbReference type="GO" id="GO:0015031">
    <property type="term" value="P:protein transport"/>
    <property type="evidence" value="ECO:0007669"/>
    <property type="project" value="UniProtKB-KW"/>
</dbReference>
<keyword evidence="4" id="KW-0813">Transport</keyword>
<dbReference type="GO" id="GO:0005047">
    <property type="term" value="F:signal recognition particle binding"/>
    <property type="evidence" value="ECO:0007669"/>
    <property type="project" value="TreeGrafter"/>
</dbReference>
<comment type="subcellular location">
    <subcellularLocation>
        <location evidence="1">Cell membrane</location>
        <topology evidence="1">Peripheral membrane protein</topology>
        <orientation evidence="1">Cytoplasmic side</orientation>
    </subcellularLocation>
</comment>
<dbReference type="Gene3D" id="1.20.120.1380">
    <property type="entry name" value="Flagellar FlhF biosynthesis protein, N domain"/>
    <property type="match status" value="1"/>
</dbReference>
<dbReference type="InterPro" id="IPR047040">
    <property type="entry name" value="FlhF__GTPase_dom"/>
</dbReference>
<evidence type="ECO:0000256" key="14">
    <source>
        <dbReference type="SAM" id="MobiDB-lite"/>
    </source>
</evidence>
<evidence type="ECO:0000256" key="8">
    <source>
        <dbReference type="ARBA" id="ARBA00022927"/>
    </source>
</evidence>
<feature type="region of interest" description="Disordered" evidence="14">
    <location>
        <begin position="115"/>
        <end position="156"/>
    </location>
</feature>
<dbReference type="Pfam" id="PF00448">
    <property type="entry name" value="SRP54"/>
    <property type="match status" value="1"/>
</dbReference>
<evidence type="ECO:0000259" key="15">
    <source>
        <dbReference type="SMART" id="SM00382"/>
    </source>
</evidence>
<feature type="region of interest" description="Disordered" evidence="14">
    <location>
        <begin position="63"/>
        <end position="96"/>
    </location>
</feature>
<evidence type="ECO:0000256" key="2">
    <source>
        <dbReference type="ARBA" id="ARBA00008531"/>
    </source>
</evidence>
<keyword evidence="10" id="KW-0472">Membrane</keyword>
<proteinExistence type="inferred from homology"/>
<dbReference type="RefSeq" id="WP_228344739.1">
    <property type="nucleotide sequence ID" value="NZ_CP046056.1"/>
</dbReference>
<sequence>MKAKRFTAANMQTALRLVSQELGPDAVIVSSRKTAEGMEVVAALDYHSQSAAPELERQLQLQQELEQAKTRQQQRAPARTEQRAARLQQAREADVGSQASLAKVLRGFKNDQLTSAAGKPRAAAVAQPQSQPQSQPRRVVSPVQEERPLARPQPAAVSEVNDTGLYNHALEQMQGQLRELKDWMVSHNGSPWDTRRPLTWQQSQMWARCQDLGLEPAWADDIAARVTSSDLDQAWQQVLTMLQDDIPVASTQVLERGGMVALVGPTGAGKTTTIGKIAAQFVMRHGAGSVALVTLDNYRVAAHDQLRSFSRILGVPLHVLPVQGDLNKLLDTLKDKKLVLVDSAGLSSRDQHFDVQLAMLKQAGSRLKKLLVLPLTSQGRCLQENYELFKPAGLSGCVFTKLDECFSLGAAMSVAALTRLPVTLVTDGPHIPDDIHYPEAAKLVRLAEQMARMARTRWQAATAMTERSRPAANTEYK</sequence>
<dbReference type="GO" id="GO:0006614">
    <property type="term" value="P:SRP-dependent cotranslational protein targeting to membrane"/>
    <property type="evidence" value="ECO:0007669"/>
    <property type="project" value="UniProtKB-UniRule"/>
</dbReference>
<dbReference type="InterPro" id="IPR027417">
    <property type="entry name" value="P-loop_NTPase"/>
</dbReference>
<evidence type="ECO:0000256" key="9">
    <source>
        <dbReference type="ARBA" id="ARBA00023134"/>
    </source>
</evidence>
<evidence type="ECO:0000256" key="10">
    <source>
        <dbReference type="ARBA" id="ARBA00023136"/>
    </source>
</evidence>
<keyword evidence="17" id="KW-0966">Cell projection</keyword>
<dbReference type="PANTHER" id="PTHR43134:SF3">
    <property type="entry name" value="FLAGELLAR BIOSYNTHESIS PROTEIN FLHF"/>
    <property type="match status" value="1"/>
</dbReference>
<evidence type="ECO:0000256" key="6">
    <source>
        <dbReference type="ARBA" id="ARBA00022741"/>
    </source>
</evidence>
<accession>A0A9X7UXD8</accession>
<evidence type="ECO:0000256" key="3">
    <source>
        <dbReference type="ARBA" id="ARBA00014919"/>
    </source>
</evidence>
<dbReference type="KEGG" id="vcw:GJQ55_09495"/>
<reference evidence="17 18" key="1">
    <citation type="submission" date="2019-11" db="EMBL/GenBank/DDBJ databases">
        <title>Venatorbacter sp. nov. a predator of Campylobacter and other Gram-negative bacteria.</title>
        <authorList>
            <person name="Saeedi A."/>
            <person name="Cummings N.J."/>
            <person name="Connerton I.F."/>
            <person name="Connerton P.L."/>
        </authorList>
    </citation>
    <scope>NUCLEOTIDE SEQUENCE [LARGE SCALE GENOMIC DNA]</scope>
    <source>
        <strain evidence="17">XL5</strain>
    </source>
</reference>